<evidence type="ECO:0000259" key="2">
    <source>
        <dbReference type="Pfam" id="PF13443"/>
    </source>
</evidence>
<reference evidence="4" key="1">
    <citation type="journal article" date="2019" name="Int. J. Syst. Evol. Microbiol.">
        <title>The Global Catalogue of Microorganisms (GCM) 10K type strain sequencing project: providing services to taxonomists for standard genome sequencing and annotation.</title>
        <authorList>
            <consortium name="The Broad Institute Genomics Platform"/>
            <consortium name="The Broad Institute Genome Sequencing Center for Infectious Disease"/>
            <person name="Wu L."/>
            <person name="Ma J."/>
        </authorList>
    </citation>
    <scope>NUCLEOTIDE SEQUENCE [LARGE SCALE GENOMIC DNA]</scope>
    <source>
        <strain evidence="4">CCM 8391</strain>
    </source>
</reference>
<dbReference type="SUPFAM" id="SSF47413">
    <property type="entry name" value="lambda repressor-like DNA-binding domains"/>
    <property type="match status" value="1"/>
</dbReference>
<protein>
    <submittedName>
        <fullName evidence="3">Helix-turn-helix domain-containing protein</fullName>
    </submittedName>
</protein>
<dbReference type="Pfam" id="PF13443">
    <property type="entry name" value="HTH_26"/>
    <property type="match status" value="1"/>
</dbReference>
<organism evidence="3 4">
    <name type="scientific">Pseudonocardia hispaniensis</name>
    <dbReference type="NCBI Taxonomy" id="904933"/>
    <lineage>
        <taxon>Bacteria</taxon>
        <taxon>Bacillati</taxon>
        <taxon>Actinomycetota</taxon>
        <taxon>Actinomycetes</taxon>
        <taxon>Pseudonocardiales</taxon>
        <taxon>Pseudonocardiaceae</taxon>
        <taxon>Pseudonocardia</taxon>
    </lineage>
</organism>
<dbReference type="InterPro" id="IPR010982">
    <property type="entry name" value="Lambda_DNA-bd_dom_sf"/>
</dbReference>
<dbReference type="RefSeq" id="WP_379581902.1">
    <property type="nucleotide sequence ID" value="NZ_JBHSQW010000002.1"/>
</dbReference>
<evidence type="ECO:0000256" key="1">
    <source>
        <dbReference type="SAM" id="MobiDB-lite"/>
    </source>
</evidence>
<evidence type="ECO:0000313" key="3">
    <source>
        <dbReference type="EMBL" id="MFC5992886.1"/>
    </source>
</evidence>
<feature type="region of interest" description="Disordered" evidence="1">
    <location>
        <begin position="99"/>
        <end position="158"/>
    </location>
</feature>
<dbReference type="EMBL" id="JBHSQW010000002">
    <property type="protein sequence ID" value="MFC5992886.1"/>
    <property type="molecule type" value="Genomic_DNA"/>
</dbReference>
<keyword evidence="4" id="KW-1185">Reference proteome</keyword>
<sequence length="158" mass="17114">MGNHSESVEGTLYTFVQGIMADQGLTQSEVVRRSGLERGIFSRMRDGRDLSHRAVQGLAEALHIREADILLRLGYRPEGLGATVTADPSLLGNEELLSEVRARMRPDPHPDTHDLESTVTPSPIEPGHQERGRRPTGRRRTPLGADQLGTTGAGASSA</sequence>
<dbReference type="Proteomes" id="UP001596302">
    <property type="component" value="Unassembled WGS sequence"/>
</dbReference>
<name>A0ABW1IWM9_9PSEU</name>
<feature type="compositionally biased region" description="Polar residues" evidence="1">
    <location>
        <begin position="148"/>
        <end position="158"/>
    </location>
</feature>
<feature type="domain" description="HTH cro/C1-type" evidence="2">
    <location>
        <begin position="19"/>
        <end position="70"/>
    </location>
</feature>
<comment type="caution">
    <text evidence="3">The sequence shown here is derived from an EMBL/GenBank/DDBJ whole genome shotgun (WGS) entry which is preliminary data.</text>
</comment>
<dbReference type="InterPro" id="IPR001387">
    <property type="entry name" value="Cro/C1-type_HTH"/>
</dbReference>
<feature type="compositionally biased region" description="Basic and acidic residues" evidence="1">
    <location>
        <begin position="99"/>
        <end position="116"/>
    </location>
</feature>
<evidence type="ECO:0000313" key="4">
    <source>
        <dbReference type="Proteomes" id="UP001596302"/>
    </source>
</evidence>
<proteinExistence type="predicted"/>
<gene>
    <name evidence="3" type="ORF">ACFQE5_01525</name>
</gene>
<accession>A0ABW1IWM9</accession>